<dbReference type="AlphaFoldDB" id="A0A1I0EFQ6"/>
<name>A0A1I0EFQ6_9FIRM</name>
<accession>A0A1I0EFQ6</accession>
<dbReference type="SUPFAM" id="SSF55961">
    <property type="entry name" value="Bet v1-like"/>
    <property type="match status" value="1"/>
</dbReference>
<gene>
    <name evidence="1" type="ORF">SAMN04487772_12031</name>
</gene>
<dbReference type="STRING" id="29364.SAMN04487772_12031"/>
<evidence type="ECO:0000313" key="1">
    <source>
        <dbReference type="EMBL" id="SET43374.1"/>
    </source>
</evidence>
<protein>
    <recommendedName>
        <fullName evidence="3">Polyketide cyclase / dehydrase and lipid transport</fullName>
    </recommendedName>
</protein>
<proteinExistence type="predicted"/>
<sequence length="159" mass="19011">MKKYLVRTLICKLHMKNTEVTNEEFFSYLYDSKKVKKWFNTVPMIWFTTTGDRFDVNEITYFHILPIPFHYGIRCRELLPDHRGMLVDIIGPLKGYGRFELIPDKDGILLHHELNLQAKNKLVHYYYGLIAKGHDRYMKKRLGVLKKLLIEEHKKNEAK</sequence>
<keyword evidence="2" id="KW-1185">Reference proteome</keyword>
<organism evidence="1 2">
    <name type="scientific">[Clostridium] polysaccharolyticum</name>
    <dbReference type="NCBI Taxonomy" id="29364"/>
    <lineage>
        <taxon>Bacteria</taxon>
        <taxon>Bacillati</taxon>
        <taxon>Bacillota</taxon>
        <taxon>Clostridia</taxon>
        <taxon>Lachnospirales</taxon>
        <taxon>Lachnospiraceae</taxon>
    </lineage>
</organism>
<reference evidence="1 2" key="1">
    <citation type="submission" date="2016-10" db="EMBL/GenBank/DDBJ databases">
        <authorList>
            <person name="de Groot N.N."/>
        </authorList>
    </citation>
    <scope>NUCLEOTIDE SEQUENCE [LARGE SCALE GENOMIC DNA]</scope>
    <source>
        <strain evidence="1 2">DSM 1801</strain>
    </source>
</reference>
<dbReference type="Proteomes" id="UP000199800">
    <property type="component" value="Unassembled WGS sequence"/>
</dbReference>
<dbReference type="OrthoDB" id="1899668at2"/>
<evidence type="ECO:0000313" key="2">
    <source>
        <dbReference type="Proteomes" id="UP000199800"/>
    </source>
</evidence>
<evidence type="ECO:0008006" key="3">
    <source>
        <dbReference type="Google" id="ProtNLM"/>
    </source>
</evidence>
<dbReference type="EMBL" id="FOHN01000020">
    <property type="protein sequence ID" value="SET43374.1"/>
    <property type="molecule type" value="Genomic_DNA"/>
</dbReference>
<dbReference type="RefSeq" id="WP_092478468.1">
    <property type="nucleotide sequence ID" value="NZ_FOHN01000020.1"/>
</dbReference>